<sequence>MKRGLLNYFIIKCRLRLVFDHPIDFIWRQSPITVAASDVGTLVSAAGSDITWTVSWRHRRDVRNKDMTALKREYFNHWTNTRRQFLAFRVECLLHRPRVETMDSGKSIMLGNPENNRSSISIGERGQRLNEARWDFLRRFFDLAFLRVIADITQVSDQPSKFISVHIVSR</sequence>
<organism evidence="1 2">
    <name type="scientific">Bifidobacterium thermophilum</name>
    <dbReference type="NCBI Taxonomy" id="33905"/>
    <lineage>
        <taxon>Bacteria</taxon>
        <taxon>Bacillati</taxon>
        <taxon>Actinomycetota</taxon>
        <taxon>Actinomycetes</taxon>
        <taxon>Bifidobacteriales</taxon>
        <taxon>Bifidobacteriaceae</taxon>
        <taxon>Bifidobacterium</taxon>
    </lineage>
</organism>
<dbReference type="AlphaFoldDB" id="A0A2N3QHA3"/>
<evidence type="ECO:0000313" key="1">
    <source>
        <dbReference type="EMBL" id="PKU90612.1"/>
    </source>
</evidence>
<reference evidence="1 2" key="1">
    <citation type="submission" date="2017-10" db="EMBL/GenBank/DDBJ databases">
        <title>Bifidobacterium genomics.</title>
        <authorList>
            <person name="Lugli G.A."/>
            <person name="Milani C."/>
            <person name="Mancabelli L."/>
        </authorList>
    </citation>
    <scope>NUCLEOTIDE SEQUENCE [LARGE SCALE GENOMIC DNA]</scope>
    <source>
        <strain evidence="1 2">1542B</strain>
    </source>
</reference>
<evidence type="ECO:0000313" key="2">
    <source>
        <dbReference type="Proteomes" id="UP000233727"/>
    </source>
</evidence>
<dbReference type="Proteomes" id="UP000233727">
    <property type="component" value="Unassembled WGS sequence"/>
</dbReference>
<accession>A0A2N3QHA3</accession>
<comment type="caution">
    <text evidence="1">The sequence shown here is derived from an EMBL/GenBank/DDBJ whole genome shotgun (WGS) entry which is preliminary data.</text>
</comment>
<name>A0A2N3QHA3_9BIFI</name>
<proteinExistence type="predicted"/>
<protein>
    <submittedName>
        <fullName evidence="1">Uncharacterized protein</fullName>
    </submittedName>
</protein>
<dbReference type="EMBL" id="PCGY01000017">
    <property type="protein sequence ID" value="PKU90612.1"/>
    <property type="molecule type" value="Genomic_DNA"/>
</dbReference>
<gene>
    <name evidence="1" type="ORF">CQR47_1481</name>
</gene>